<sequence length="2050" mass="223436">MAFVSASEECVCSFGDHGDGVAPSRSFTIAVEDQKEIKFKKHEQFMGVTDISERATWCCYGAGAEVRVFDVSPARPCPGAVMAESLLIRLPELCLGSSFFSVRCARRELRGFVPSSLSPPEGAENIDGLILFAVTEGHLIVAAEVIRMATSMIVANLSVTDLKPILADRGASLVPTSPSASRHSAGGLQSFAVLGRSMYAIGTGAEVMVVGGGPWGSVESRNMKVTVAKSACAASGMMVLKDSSSSYFGSLFGSGSGGTGASLLCSSVCLMGGEEDDNEEGGLPEVAALCGDRTLRVWRQRRRGRSGSGGWGLLGFSTPSASPPQTPGTGPLTPGGSLAGSASFHVVGKWKVHDTVTSNPVALLSTAASHDESGDLPDRLLCLVYGTEAFVFKYKVHVGAATPDFRPTWVLRMVPALVESPRSCQLQLDEHSLMIVWRDEKIEDRSCHMCSLKFVDPTEWAEEEEEEEDGDEQMTESGQQKYKNLYSDLAKNTAAAALRWPMHTADGNRLEAAFEVIASLSDKEAVLNDDMGLWTDKYRVTTAWQRAGQLVMECEGGPKAPPTPRREPPKSELDKLINKIGSCGAFAQEIGVNRLLMPGRFSAREMARLLQRFRTWCLRHGHRDPVIGNMEETIREISNVQYGKLCENFALTNPGMSQMKAETTFAGAAMIATDRLHSFMRQNRATESPPLAVVASVAWQKALGFQTGAPVRLVAFSGYLTAVVPLKEPVDRLGLFFARSGSWKLPLCIYLRNPNVMNDTWFARQRVDGNLIEALAEDSTNGMSGVVLLASIYSLCLHDGPQNGSRPGNGSMVLQREAMRLMALVLFGAHRPSYVFEDPSLSGKKMHTKEVEEGWTRDLADGRDKIPFVVALFRELFERLTEHSPEFEFKDTLLVRGLNGWLELIRDLCVNLTADYFLEGEEAGGEAFSAGPVRPVKLSDKVKGTLTLSAVRSLRQILWSLQLFSCFLEFTLTAPGLPPPLWKVLKCPAFLLDAALANNPKIVPLTDAVKQLRTLACRQYPFLLAIEDALEAQVPYVSPANQRNAVTPLGGPLSDAPVSSLLCGGFAAAAWALGPAVSDGEDEDVFSGSGQYIVPAVLSPSFWGDWLRYRAPGQNPAASFARWRNFFGARPVTDDRHDAETSYVRAPEEAAELEKGVLGIRRGIAKEMEFIERNRLSSLVGEEFIPDAQDFEDAWEEEEMTSKRNVAGDHIWGGLLNGIADEKARKKAGYLLYVARQLENVRERATSALFYYTAGKQPGIMGTPLGDRALKEAVYRWHQEVMAALDARPPKEREAAVVFGHMTGAAKMINADEEKTAAFCNLWDAAIAKGDEQTTLTELLRFCTPNVRNRVVEVKVKELFNRNQTARLMESFKFLFELSKQQNDVVVAGTLAYLYAALWETLILAQTRTETQSVREAARIQSAGCEKGDGSPSHFPPWLLSALARIAMVTPTSFASAEEELTRQLFFYQHDVLSKLKEVLEVIDRGADVTSAIEVLVPGLLPSERPKKVTRRGVKVNRTFLGLELGGEFLRALREMWMEASEADREAWSTRLSDQAVRFAEGGGGDADVEMRAQFGLGDAHILHVFTEDADALAAVSWSRWFLHKRFPLTSYGSPTEPCGYRAAWDDPQTYRADDLSRRMAQEGIDISKASFLASTAAAGSIDYAEVLLSHLEALCSAENLLDVWEFVEEKRYAGVMPRGAAELTDLCVGESINEMQEQVGGGVRITERVWLERKWHTLNVEVQNLFRATDWPPLGKTQTQFPSASVSGWNPADTGRLWGAKLGRSRVQAQIVWKKSEFAARISDGYVKKRENPEGEGLEERLVLKPFQRWLIELPQNADITAVDISPLARAFLQAGAPSLAVECLCNYYDRVCREMRGSSEGFPSYFGPAAKRRKVLPPLNLPLVMAVVDALKREKENALKATVSSESARQRKQTVDNLTEKLVVAVRSFGELIPDDEEGTQATGFASRGVPPGASGQGGGGFGGVGGGGGLLAPPSFLSPEAGGGSSGVGGGGFRGFGAGGAFGSRMSSQQPVSGIGFSQTPVSGPQN</sequence>
<feature type="compositionally biased region" description="Polar residues" evidence="1">
    <location>
        <begin position="2028"/>
        <end position="2050"/>
    </location>
</feature>
<evidence type="ECO:0000313" key="2">
    <source>
        <dbReference type="EMBL" id="CEM29321.1"/>
    </source>
</evidence>
<dbReference type="VEuPathDB" id="CryptoDB:Cvel_4731"/>
<dbReference type="EMBL" id="CDMZ01001226">
    <property type="protein sequence ID" value="CEM29321.1"/>
    <property type="molecule type" value="Genomic_DNA"/>
</dbReference>
<proteinExistence type="predicted"/>
<feature type="compositionally biased region" description="Acidic residues" evidence="1">
    <location>
        <begin position="459"/>
        <end position="474"/>
    </location>
</feature>
<accession>A0A0G4GIC1</accession>
<feature type="region of interest" description="Disordered" evidence="1">
    <location>
        <begin position="459"/>
        <end position="479"/>
    </location>
</feature>
<organism evidence="2">
    <name type="scientific">Chromera velia CCMP2878</name>
    <dbReference type="NCBI Taxonomy" id="1169474"/>
    <lineage>
        <taxon>Eukaryota</taxon>
        <taxon>Sar</taxon>
        <taxon>Alveolata</taxon>
        <taxon>Colpodellida</taxon>
        <taxon>Chromeraceae</taxon>
        <taxon>Chromera</taxon>
    </lineage>
</organism>
<feature type="compositionally biased region" description="Gly residues" evidence="1">
    <location>
        <begin position="1977"/>
        <end position="1993"/>
    </location>
</feature>
<feature type="region of interest" description="Disordered" evidence="1">
    <location>
        <begin position="1957"/>
        <end position="2050"/>
    </location>
</feature>
<gene>
    <name evidence="2" type="ORF">Cvel_4731</name>
</gene>
<feature type="region of interest" description="Disordered" evidence="1">
    <location>
        <begin position="301"/>
        <end position="335"/>
    </location>
</feature>
<evidence type="ECO:0000256" key="1">
    <source>
        <dbReference type="SAM" id="MobiDB-lite"/>
    </source>
</evidence>
<feature type="compositionally biased region" description="Gly residues" evidence="1">
    <location>
        <begin position="2004"/>
        <end position="2025"/>
    </location>
</feature>
<protein>
    <submittedName>
        <fullName evidence="2">Uncharacterized protein</fullName>
    </submittedName>
</protein>
<name>A0A0G4GIC1_9ALVE</name>
<reference evidence="2" key="1">
    <citation type="submission" date="2014-11" db="EMBL/GenBank/DDBJ databases">
        <authorList>
            <person name="Otto D Thomas"/>
            <person name="Naeem Raeece"/>
        </authorList>
    </citation>
    <scope>NUCLEOTIDE SEQUENCE</scope>
</reference>